<reference evidence="1 2" key="1">
    <citation type="journal article" date="2019" name="Appl. Microbiol. Biotechnol.">
        <title>Uncovering carbohydrate metabolism through a genotype-phenotype association study of 56 lactic acid bacteria genomes.</title>
        <authorList>
            <person name="Buron-Moles G."/>
            <person name="Chailyan A."/>
            <person name="Dolejs I."/>
            <person name="Forster J."/>
            <person name="Miks M.H."/>
        </authorList>
    </citation>
    <scope>NUCLEOTIDE SEQUENCE [LARGE SCALE GENOMIC DNA]</scope>
    <source>
        <strain evidence="1 2">ATCC 49373</strain>
    </source>
</reference>
<evidence type="ECO:0008006" key="3">
    <source>
        <dbReference type="Google" id="ProtNLM"/>
    </source>
</evidence>
<dbReference type="OrthoDB" id="3191472at2"/>
<dbReference type="Pfam" id="PF08876">
    <property type="entry name" value="DUF1836"/>
    <property type="match status" value="1"/>
</dbReference>
<name>A0A4R5NQF7_9LACO</name>
<protein>
    <recommendedName>
        <fullName evidence="3">BS_ykrK family protein</fullName>
    </recommendedName>
</protein>
<accession>A0A4R5NQF7</accession>
<dbReference type="InterPro" id="IPR014975">
    <property type="entry name" value="DUF1836"/>
</dbReference>
<organism evidence="1 2">
    <name type="scientific">Secundilactobacillus malefermentans</name>
    <dbReference type="NCBI Taxonomy" id="176292"/>
    <lineage>
        <taxon>Bacteria</taxon>
        <taxon>Bacillati</taxon>
        <taxon>Bacillota</taxon>
        <taxon>Bacilli</taxon>
        <taxon>Lactobacillales</taxon>
        <taxon>Lactobacillaceae</taxon>
        <taxon>Secundilactobacillus</taxon>
    </lineage>
</organism>
<dbReference type="Proteomes" id="UP000294854">
    <property type="component" value="Unassembled WGS sequence"/>
</dbReference>
<dbReference type="AlphaFoldDB" id="A0A4R5NQF7"/>
<dbReference type="EMBL" id="PUFO01000029">
    <property type="protein sequence ID" value="TDG78974.1"/>
    <property type="molecule type" value="Genomic_DNA"/>
</dbReference>
<keyword evidence="2" id="KW-1185">Reference proteome</keyword>
<evidence type="ECO:0000313" key="1">
    <source>
        <dbReference type="EMBL" id="TDG78974.1"/>
    </source>
</evidence>
<dbReference type="RefSeq" id="WP_010620457.1">
    <property type="nucleotide sequence ID" value="NZ_PUFO01000029.1"/>
</dbReference>
<dbReference type="STRING" id="1122149.FD44_GL000293"/>
<comment type="caution">
    <text evidence="1">The sequence shown here is derived from an EMBL/GenBank/DDBJ whole genome shotgun (WGS) entry which is preliminary data.</text>
</comment>
<evidence type="ECO:0000313" key="2">
    <source>
        <dbReference type="Proteomes" id="UP000294854"/>
    </source>
</evidence>
<dbReference type="PANTHER" id="PTHR40056:SF1">
    <property type="entry name" value="DUF1836 DOMAIN-CONTAINING PROTEIN"/>
    <property type="match status" value="1"/>
</dbReference>
<gene>
    <name evidence="1" type="ORF">C5L31_000569</name>
</gene>
<dbReference type="PANTHER" id="PTHR40056">
    <property type="entry name" value="HYPOTHETICAL CYTOSOLIC PROTEIN"/>
    <property type="match status" value="1"/>
</dbReference>
<sequence length="176" mass="20118">MKGYEKYQQWERQIRQVSLPHWSELPKFDLYMDQVLAFLNGTLGALGLETVTAPMVNNYVKHKIIIAPVKKKYQTMHLVDLIMISLLKPMFSMETIRSGMDQVTAGDFPKQAYDNFIDALNDSLAHLGEDQKEPQSSNLNQKLMQVAVDAVVDSIQAKQLLSLIERPLRKIDKAKK</sequence>
<proteinExistence type="predicted"/>